<dbReference type="GO" id="GO:0009249">
    <property type="term" value="P:protein lipoylation"/>
    <property type="evidence" value="ECO:0007669"/>
    <property type="project" value="UniProtKB-ARBA"/>
</dbReference>
<comment type="pathway">
    <text evidence="1">Protein modification; protein lipoylation via exogenous pathway; protein N(6)-(lipoyl)lysine from lipoate: step 2/2.</text>
</comment>
<proteinExistence type="predicted"/>
<reference evidence="9 10" key="1">
    <citation type="submission" date="2018-06" db="EMBL/GenBank/DDBJ databases">
        <authorList>
            <consortium name="Pathogen Informatics"/>
            <person name="Doyle S."/>
        </authorList>
    </citation>
    <scope>NUCLEOTIDE SEQUENCE [LARGE SCALE GENOMIC DNA]</scope>
    <source>
        <strain evidence="9 10">NCTC13940</strain>
    </source>
</reference>
<evidence type="ECO:0000256" key="2">
    <source>
        <dbReference type="ARBA" id="ARBA00005124"/>
    </source>
</evidence>
<keyword evidence="6" id="KW-0067">ATP-binding</keyword>
<protein>
    <recommendedName>
        <fullName evidence="3">lipoate--protein ligase</fullName>
        <ecNumber evidence="3">6.3.1.20</ecNumber>
    </recommendedName>
</protein>
<dbReference type="UniPathway" id="UPA00537">
    <property type="reaction ID" value="UER00594"/>
</dbReference>
<dbReference type="Proteomes" id="UP000250257">
    <property type="component" value="Unassembled WGS sequence"/>
</dbReference>
<evidence type="ECO:0000313" key="9">
    <source>
        <dbReference type="EMBL" id="SQC69899.1"/>
    </source>
</evidence>
<dbReference type="AlphaFoldDB" id="A0A2X3J9Z2"/>
<evidence type="ECO:0000256" key="3">
    <source>
        <dbReference type="ARBA" id="ARBA00012367"/>
    </source>
</evidence>
<comment type="catalytic activity">
    <reaction evidence="7">
        <text>L-lysyl-[lipoyl-carrier protein] + (R)-lipoate + ATP = N(6)-[(R)-lipoyl]-L-lysyl-[lipoyl-carrier protein] + AMP + diphosphate + H(+)</text>
        <dbReference type="Rhea" id="RHEA:49288"/>
        <dbReference type="Rhea" id="RHEA-COMP:10500"/>
        <dbReference type="Rhea" id="RHEA-COMP:10502"/>
        <dbReference type="ChEBI" id="CHEBI:15378"/>
        <dbReference type="ChEBI" id="CHEBI:29969"/>
        <dbReference type="ChEBI" id="CHEBI:30616"/>
        <dbReference type="ChEBI" id="CHEBI:33019"/>
        <dbReference type="ChEBI" id="CHEBI:83088"/>
        <dbReference type="ChEBI" id="CHEBI:83099"/>
        <dbReference type="ChEBI" id="CHEBI:456215"/>
        <dbReference type="EC" id="6.3.1.20"/>
    </reaction>
</comment>
<evidence type="ECO:0000259" key="8">
    <source>
        <dbReference type="Pfam" id="PF10437"/>
    </source>
</evidence>
<evidence type="ECO:0000256" key="1">
    <source>
        <dbReference type="ARBA" id="ARBA00005085"/>
    </source>
</evidence>
<evidence type="ECO:0000256" key="7">
    <source>
        <dbReference type="ARBA" id="ARBA00048037"/>
    </source>
</evidence>
<sequence>MYDISELEEKLTGIFYTREALRNVLTPDEVARYFGRIPRDELLDFLL</sequence>
<gene>
    <name evidence="9" type="ORF">NCTC13940_01762</name>
</gene>
<feature type="domain" description="Lipoate protein ligase C-terminal" evidence="8">
    <location>
        <begin position="3"/>
        <end position="46"/>
    </location>
</feature>
<dbReference type="GO" id="GO:0016979">
    <property type="term" value="F:lipoate-protein ligase activity"/>
    <property type="evidence" value="ECO:0007669"/>
    <property type="project" value="UniProtKB-EC"/>
</dbReference>
<dbReference type="GO" id="GO:0005524">
    <property type="term" value="F:ATP binding"/>
    <property type="evidence" value="ECO:0007669"/>
    <property type="project" value="UniProtKB-KW"/>
</dbReference>
<dbReference type="EC" id="6.3.1.20" evidence="3"/>
<keyword evidence="4 9" id="KW-0436">Ligase</keyword>
<keyword evidence="5" id="KW-0547">Nucleotide-binding</keyword>
<evidence type="ECO:0000313" key="10">
    <source>
        <dbReference type="Proteomes" id="UP000250257"/>
    </source>
</evidence>
<dbReference type="Pfam" id="PF10437">
    <property type="entry name" value="Lip_prot_lig_C"/>
    <property type="match status" value="1"/>
</dbReference>
<dbReference type="SUPFAM" id="SSF82649">
    <property type="entry name" value="SufE/NifU"/>
    <property type="match status" value="1"/>
</dbReference>
<organism evidence="9 10">
    <name type="scientific">Listeria fleischmannii subsp. fleischmannii</name>
    <dbReference type="NCBI Taxonomy" id="1671902"/>
    <lineage>
        <taxon>Bacteria</taxon>
        <taxon>Bacillati</taxon>
        <taxon>Bacillota</taxon>
        <taxon>Bacilli</taxon>
        <taxon>Bacillales</taxon>
        <taxon>Listeriaceae</taxon>
        <taxon>Listeria</taxon>
    </lineage>
</organism>
<name>A0A2X3J9Z2_9LIST</name>
<accession>A0A2X3J9Z2</accession>
<dbReference type="Gene3D" id="3.30.390.50">
    <property type="entry name" value="CO dehydrogenase flavoprotein, C-terminal domain"/>
    <property type="match status" value="1"/>
</dbReference>
<evidence type="ECO:0000256" key="4">
    <source>
        <dbReference type="ARBA" id="ARBA00022598"/>
    </source>
</evidence>
<dbReference type="EMBL" id="UAWT01000020">
    <property type="protein sequence ID" value="SQC69899.1"/>
    <property type="molecule type" value="Genomic_DNA"/>
</dbReference>
<evidence type="ECO:0000256" key="6">
    <source>
        <dbReference type="ARBA" id="ARBA00022840"/>
    </source>
</evidence>
<dbReference type="InterPro" id="IPR019491">
    <property type="entry name" value="Lipoate_protein_ligase_C"/>
</dbReference>
<comment type="pathway">
    <text evidence="2">Protein modification; protein lipoylation via exogenous pathway; protein N(6)-(lipoyl)lysine from lipoate: step 1/2.</text>
</comment>
<evidence type="ECO:0000256" key="5">
    <source>
        <dbReference type="ARBA" id="ARBA00022741"/>
    </source>
</evidence>